<comment type="caution">
    <text evidence="1">The sequence shown here is derived from an EMBL/GenBank/DDBJ whole genome shotgun (WGS) entry which is preliminary data.</text>
</comment>
<evidence type="ECO:0000313" key="1">
    <source>
        <dbReference type="EMBL" id="KAH6931886.1"/>
    </source>
</evidence>
<proteinExistence type="predicted"/>
<dbReference type="EMBL" id="CM023484">
    <property type="protein sequence ID" value="KAH6931886.1"/>
    <property type="molecule type" value="Genomic_DNA"/>
</dbReference>
<keyword evidence="2" id="KW-1185">Reference proteome</keyword>
<accession>A0ACB7SCV0</accession>
<reference evidence="1" key="1">
    <citation type="submission" date="2020-05" db="EMBL/GenBank/DDBJ databases">
        <title>Large-scale comparative analyses of tick genomes elucidate their genetic diversity and vector capacities.</title>
        <authorList>
            <person name="Jia N."/>
            <person name="Wang J."/>
            <person name="Shi W."/>
            <person name="Du L."/>
            <person name="Sun Y."/>
            <person name="Zhan W."/>
            <person name="Jiang J."/>
            <person name="Wang Q."/>
            <person name="Zhang B."/>
            <person name="Ji P."/>
            <person name="Sakyi L.B."/>
            <person name="Cui X."/>
            <person name="Yuan T."/>
            <person name="Jiang B."/>
            <person name="Yang W."/>
            <person name="Lam T.T.-Y."/>
            <person name="Chang Q."/>
            <person name="Ding S."/>
            <person name="Wang X."/>
            <person name="Zhu J."/>
            <person name="Ruan X."/>
            <person name="Zhao L."/>
            <person name="Wei J."/>
            <person name="Que T."/>
            <person name="Du C."/>
            <person name="Cheng J."/>
            <person name="Dai P."/>
            <person name="Han X."/>
            <person name="Huang E."/>
            <person name="Gao Y."/>
            <person name="Liu J."/>
            <person name="Shao H."/>
            <person name="Ye R."/>
            <person name="Li L."/>
            <person name="Wei W."/>
            <person name="Wang X."/>
            <person name="Wang C."/>
            <person name="Yang T."/>
            <person name="Huo Q."/>
            <person name="Li W."/>
            <person name="Guo W."/>
            <person name="Chen H."/>
            <person name="Zhou L."/>
            <person name="Ni X."/>
            <person name="Tian J."/>
            <person name="Zhou Y."/>
            <person name="Sheng Y."/>
            <person name="Liu T."/>
            <person name="Pan Y."/>
            <person name="Xia L."/>
            <person name="Li J."/>
            <person name="Zhao F."/>
            <person name="Cao W."/>
        </authorList>
    </citation>
    <scope>NUCLEOTIDE SEQUENCE</scope>
    <source>
        <strain evidence="1">Hyas-2018</strain>
    </source>
</reference>
<evidence type="ECO:0000313" key="2">
    <source>
        <dbReference type="Proteomes" id="UP000821845"/>
    </source>
</evidence>
<organism evidence="1 2">
    <name type="scientific">Hyalomma asiaticum</name>
    <name type="common">Tick</name>
    <dbReference type="NCBI Taxonomy" id="266040"/>
    <lineage>
        <taxon>Eukaryota</taxon>
        <taxon>Metazoa</taxon>
        <taxon>Ecdysozoa</taxon>
        <taxon>Arthropoda</taxon>
        <taxon>Chelicerata</taxon>
        <taxon>Arachnida</taxon>
        <taxon>Acari</taxon>
        <taxon>Parasitiformes</taxon>
        <taxon>Ixodida</taxon>
        <taxon>Ixodoidea</taxon>
        <taxon>Ixodidae</taxon>
        <taxon>Hyalomminae</taxon>
        <taxon>Hyalomma</taxon>
    </lineage>
</organism>
<gene>
    <name evidence="1" type="ORF">HPB50_001312</name>
</gene>
<sequence length="199" mass="22212">MRQRINPLPSRTGCFRYTAEERWTLSFEDAVQILLQGTHKIEVPFPISHPVDLRQHSSGVPDCSGFTNIPTPVQEGTIKQDSTSSSCPTTNAKTAPREVSWQRAPAQLFPFQPPTHPAPCPPPPLNTNTDPCPEIARLRRDMEERHAQTHAQLHAAIEHTNARIQAAIESARQESLALRQEIITLIHASEERTQALLPS</sequence>
<name>A0ACB7SCV0_HYAAI</name>
<protein>
    <submittedName>
        <fullName evidence="1">Uncharacterized protein</fullName>
    </submittedName>
</protein>
<dbReference type="Proteomes" id="UP000821845">
    <property type="component" value="Chromosome 4"/>
</dbReference>